<organism evidence="1 2">
    <name type="scientific">Bauhinia variegata</name>
    <name type="common">Purple orchid tree</name>
    <name type="synonym">Phanera variegata</name>
    <dbReference type="NCBI Taxonomy" id="167791"/>
    <lineage>
        <taxon>Eukaryota</taxon>
        <taxon>Viridiplantae</taxon>
        <taxon>Streptophyta</taxon>
        <taxon>Embryophyta</taxon>
        <taxon>Tracheophyta</taxon>
        <taxon>Spermatophyta</taxon>
        <taxon>Magnoliopsida</taxon>
        <taxon>eudicotyledons</taxon>
        <taxon>Gunneridae</taxon>
        <taxon>Pentapetalae</taxon>
        <taxon>rosids</taxon>
        <taxon>fabids</taxon>
        <taxon>Fabales</taxon>
        <taxon>Fabaceae</taxon>
        <taxon>Cercidoideae</taxon>
        <taxon>Cercideae</taxon>
        <taxon>Bauhiniinae</taxon>
        <taxon>Bauhinia</taxon>
    </lineage>
</organism>
<reference evidence="1 2" key="1">
    <citation type="journal article" date="2022" name="DNA Res.">
        <title>Chromosomal-level genome assembly of the orchid tree Bauhinia variegata (Leguminosae; Cercidoideae) supports the allotetraploid origin hypothesis of Bauhinia.</title>
        <authorList>
            <person name="Zhong Y."/>
            <person name="Chen Y."/>
            <person name="Zheng D."/>
            <person name="Pang J."/>
            <person name="Liu Y."/>
            <person name="Luo S."/>
            <person name="Meng S."/>
            <person name="Qian L."/>
            <person name="Wei D."/>
            <person name="Dai S."/>
            <person name="Zhou R."/>
        </authorList>
    </citation>
    <scope>NUCLEOTIDE SEQUENCE [LARGE SCALE GENOMIC DNA]</scope>
    <source>
        <strain evidence="1">BV-YZ2020</strain>
    </source>
</reference>
<dbReference type="Proteomes" id="UP000828941">
    <property type="component" value="Chromosome 7"/>
</dbReference>
<evidence type="ECO:0000313" key="2">
    <source>
        <dbReference type="Proteomes" id="UP000828941"/>
    </source>
</evidence>
<protein>
    <submittedName>
        <fullName evidence="1">Uncharacterized protein</fullName>
    </submittedName>
</protein>
<accession>A0ACB9NDJ9</accession>
<name>A0ACB9NDJ9_BAUVA</name>
<sequence length="86" mass="9967">MSMELLERTKTLAHKDKKRNVRASSFNHFTANVQAIQSDQFKLRPVQSSSQRIHKHVTPEWVEERKTRKNPSGPNPVGNHRPPSKQ</sequence>
<evidence type="ECO:0000313" key="1">
    <source>
        <dbReference type="EMBL" id="KAI4334510.1"/>
    </source>
</evidence>
<gene>
    <name evidence="1" type="ORF">L6164_019193</name>
</gene>
<comment type="caution">
    <text evidence="1">The sequence shown here is derived from an EMBL/GenBank/DDBJ whole genome shotgun (WGS) entry which is preliminary data.</text>
</comment>
<keyword evidence="2" id="KW-1185">Reference proteome</keyword>
<dbReference type="EMBL" id="CM039432">
    <property type="protein sequence ID" value="KAI4334510.1"/>
    <property type="molecule type" value="Genomic_DNA"/>
</dbReference>
<proteinExistence type="predicted"/>